<keyword evidence="1" id="KW-1133">Transmembrane helix</keyword>
<keyword evidence="1" id="KW-0812">Transmembrane</keyword>
<gene>
    <name evidence="2" type="ORF">Q764_12470</name>
</gene>
<accession>A0A0A2MHC7</accession>
<feature type="transmembrane region" description="Helical" evidence="1">
    <location>
        <begin position="20"/>
        <end position="41"/>
    </location>
</feature>
<comment type="caution">
    <text evidence="2">The sequence shown here is derived from an EMBL/GenBank/DDBJ whole genome shotgun (WGS) entry which is preliminary data.</text>
</comment>
<dbReference type="Proteomes" id="UP000030121">
    <property type="component" value="Unassembled WGS sequence"/>
</dbReference>
<dbReference type="AlphaFoldDB" id="A0A0A2MHC7"/>
<dbReference type="EMBL" id="JRLW01000018">
    <property type="protein sequence ID" value="KGO87675.1"/>
    <property type="molecule type" value="Genomic_DNA"/>
</dbReference>
<proteinExistence type="predicted"/>
<keyword evidence="1" id="KW-0472">Membrane</keyword>
<organism evidence="2 3">
    <name type="scientific">Flavobacterium suncheonense GH29-5 = DSM 17707</name>
    <dbReference type="NCBI Taxonomy" id="1121899"/>
    <lineage>
        <taxon>Bacteria</taxon>
        <taxon>Pseudomonadati</taxon>
        <taxon>Bacteroidota</taxon>
        <taxon>Flavobacteriia</taxon>
        <taxon>Flavobacteriales</taxon>
        <taxon>Flavobacteriaceae</taxon>
        <taxon>Flavobacterium</taxon>
    </lineage>
</organism>
<evidence type="ECO:0000313" key="3">
    <source>
        <dbReference type="Proteomes" id="UP000030121"/>
    </source>
</evidence>
<protein>
    <submittedName>
        <fullName evidence="2">Uncharacterized protein</fullName>
    </submittedName>
</protein>
<name>A0A0A2MHC7_9FLAO</name>
<keyword evidence="3" id="KW-1185">Reference proteome</keyword>
<evidence type="ECO:0000313" key="2">
    <source>
        <dbReference type="EMBL" id="KGO87675.1"/>
    </source>
</evidence>
<reference evidence="2 3" key="1">
    <citation type="submission" date="2013-09" db="EMBL/GenBank/DDBJ databases">
        <authorList>
            <person name="Zeng Z."/>
            <person name="Chen C."/>
        </authorList>
    </citation>
    <scope>NUCLEOTIDE SEQUENCE [LARGE SCALE GENOMIC DNA]</scope>
    <source>
        <strain evidence="2 3">GH29-5</strain>
    </source>
</reference>
<sequence length="65" mass="7328">MFLLLCKRHQFTKSLSGNILFNIHFSLIVFGVLGIAVMSLPKKINPNSAFMKFGFIITKNNESIP</sequence>
<evidence type="ECO:0000256" key="1">
    <source>
        <dbReference type="SAM" id="Phobius"/>
    </source>
</evidence>